<comment type="caution">
    <text evidence="3">The sequence shown here is derived from an EMBL/GenBank/DDBJ whole genome shotgun (WGS) entry which is preliminary data.</text>
</comment>
<feature type="transmembrane region" description="Helical" evidence="1">
    <location>
        <begin position="12"/>
        <end position="31"/>
    </location>
</feature>
<evidence type="ECO:0000313" key="4">
    <source>
        <dbReference type="Proteomes" id="UP001233999"/>
    </source>
</evidence>
<dbReference type="Gene3D" id="3.40.50.300">
    <property type="entry name" value="P-loop containing nucleotide triphosphate hydrolases"/>
    <property type="match status" value="1"/>
</dbReference>
<sequence length="90" mass="9941">MMIGNEYSLELCNVFHTGQLITIFFFFFFFFPQVEPGTCFQRLMGSVKTGVILKDVSLEVHGGEVLAILGSKGSGKRALLEVISSCTRSN</sequence>
<dbReference type="EMBL" id="JASPKZ010008375">
    <property type="protein sequence ID" value="KAJ9579820.1"/>
    <property type="molecule type" value="Genomic_DNA"/>
</dbReference>
<dbReference type="InterPro" id="IPR003439">
    <property type="entry name" value="ABC_transporter-like_ATP-bd"/>
</dbReference>
<accession>A0AAD8E780</accession>
<name>A0AAD8E780_DIPPU</name>
<proteinExistence type="predicted"/>
<evidence type="ECO:0000259" key="2">
    <source>
        <dbReference type="Pfam" id="PF00005"/>
    </source>
</evidence>
<dbReference type="GO" id="GO:0005524">
    <property type="term" value="F:ATP binding"/>
    <property type="evidence" value="ECO:0007669"/>
    <property type="project" value="InterPro"/>
</dbReference>
<dbReference type="Proteomes" id="UP001233999">
    <property type="component" value="Unassembled WGS sequence"/>
</dbReference>
<keyword evidence="1" id="KW-1133">Transmembrane helix</keyword>
<keyword evidence="1" id="KW-0812">Transmembrane</keyword>
<gene>
    <name evidence="3" type="ORF">L9F63_004526</name>
</gene>
<dbReference type="AlphaFoldDB" id="A0AAD8E780"/>
<protein>
    <recommendedName>
        <fullName evidence="2">ABC transporter domain-containing protein</fullName>
    </recommendedName>
</protein>
<dbReference type="Pfam" id="PF00005">
    <property type="entry name" value="ABC_tran"/>
    <property type="match status" value="1"/>
</dbReference>
<dbReference type="GO" id="GO:0016887">
    <property type="term" value="F:ATP hydrolysis activity"/>
    <property type="evidence" value="ECO:0007669"/>
    <property type="project" value="InterPro"/>
</dbReference>
<feature type="domain" description="ABC transporter" evidence="2">
    <location>
        <begin position="53"/>
        <end position="86"/>
    </location>
</feature>
<evidence type="ECO:0000313" key="3">
    <source>
        <dbReference type="EMBL" id="KAJ9579820.1"/>
    </source>
</evidence>
<evidence type="ECO:0000256" key="1">
    <source>
        <dbReference type="SAM" id="Phobius"/>
    </source>
</evidence>
<reference evidence="3" key="1">
    <citation type="journal article" date="2023" name="IScience">
        <title>Live-bearing cockroach genome reveals convergent evolutionary mechanisms linked to viviparity in insects and beyond.</title>
        <authorList>
            <person name="Fouks B."/>
            <person name="Harrison M.C."/>
            <person name="Mikhailova A.A."/>
            <person name="Marchal E."/>
            <person name="English S."/>
            <person name="Carruthers M."/>
            <person name="Jennings E.C."/>
            <person name="Chiamaka E.L."/>
            <person name="Frigard R.A."/>
            <person name="Pippel M."/>
            <person name="Attardo G.M."/>
            <person name="Benoit J.B."/>
            <person name="Bornberg-Bauer E."/>
            <person name="Tobe S.S."/>
        </authorList>
    </citation>
    <scope>NUCLEOTIDE SEQUENCE</scope>
    <source>
        <strain evidence="3">Stay&amp;Tobe</strain>
    </source>
</reference>
<dbReference type="SUPFAM" id="SSF52540">
    <property type="entry name" value="P-loop containing nucleoside triphosphate hydrolases"/>
    <property type="match status" value="1"/>
</dbReference>
<organism evidence="3 4">
    <name type="scientific">Diploptera punctata</name>
    <name type="common">Pacific beetle cockroach</name>
    <dbReference type="NCBI Taxonomy" id="6984"/>
    <lineage>
        <taxon>Eukaryota</taxon>
        <taxon>Metazoa</taxon>
        <taxon>Ecdysozoa</taxon>
        <taxon>Arthropoda</taxon>
        <taxon>Hexapoda</taxon>
        <taxon>Insecta</taxon>
        <taxon>Pterygota</taxon>
        <taxon>Neoptera</taxon>
        <taxon>Polyneoptera</taxon>
        <taxon>Dictyoptera</taxon>
        <taxon>Blattodea</taxon>
        <taxon>Blaberoidea</taxon>
        <taxon>Blaberidae</taxon>
        <taxon>Diplopterinae</taxon>
        <taxon>Diploptera</taxon>
    </lineage>
</organism>
<reference evidence="3" key="2">
    <citation type="submission" date="2023-05" db="EMBL/GenBank/DDBJ databases">
        <authorList>
            <person name="Fouks B."/>
        </authorList>
    </citation>
    <scope>NUCLEOTIDE SEQUENCE</scope>
    <source>
        <strain evidence="3">Stay&amp;Tobe</strain>
        <tissue evidence="3">Testes</tissue>
    </source>
</reference>
<keyword evidence="4" id="KW-1185">Reference proteome</keyword>
<keyword evidence="1" id="KW-0472">Membrane</keyword>
<dbReference type="InterPro" id="IPR027417">
    <property type="entry name" value="P-loop_NTPase"/>
</dbReference>